<dbReference type="GO" id="GO:0003712">
    <property type="term" value="F:transcription coregulator activity"/>
    <property type="evidence" value="ECO:0007669"/>
    <property type="project" value="InterPro"/>
</dbReference>
<dbReference type="STRING" id="675120.N1PN55"/>
<evidence type="ECO:0000313" key="10">
    <source>
        <dbReference type="EMBL" id="EME44832.1"/>
    </source>
</evidence>
<dbReference type="HOGENOM" id="CLU_004096_0_0_1"/>
<comment type="subunit">
    <text evidence="9">Component of the Mediator complex.</text>
</comment>
<reference evidence="10 11" key="2">
    <citation type="journal article" date="2012" name="PLoS Pathog.">
        <title>Diverse lifestyles and strategies of plant pathogenesis encoded in the genomes of eighteen Dothideomycetes fungi.</title>
        <authorList>
            <person name="Ohm R.A."/>
            <person name="Feau N."/>
            <person name="Henrissat B."/>
            <person name="Schoch C.L."/>
            <person name="Horwitz B.A."/>
            <person name="Barry K.W."/>
            <person name="Condon B.J."/>
            <person name="Copeland A.C."/>
            <person name="Dhillon B."/>
            <person name="Glaser F."/>
            <person name="Hesse C.N."/>
            <person name="Kosti I."/>
            <person name="LaButti K."/>
            <person name="Lindquist E.A."/>
            <person name="Lucas S."/>
            <person name="Salamov A.A."/>
            <person name="Bradshaw R.E."/>
            <person name="Ciuffetti L."/>
            <person name="Hamelin R.C."/>
            <person name="Kema G.H.J."/>
            <person name="Lawrence C."/>
            <person name="Scott J.A."/>
            <person name="Spatafora J.W."/>
            <person name="Turgeon B.G."/>
            <person name="de Wit P.J.G.M."/>
            <person name="Zhong S."/>
            <person name="Goodwin S.B."/>
            <person name="Grigoriev I.V."/>
        </authorList>
    </citation>
    <scope>NUCLEOTIDE SEQUENCE [LARGE SCALE GENOMIC DNA]</scope>
    <source>
        <strain evidence="11">NZE10 / CBS 128990</strain>
    </source>
</reference>
<sequence>MPGIDGPPAQDAWRKAFKNSFLRRLRADRLRAPLKALYARSPADPSIIAETLISFRAANGVHDDPLLFSYAKLLLKERYISTSDLLKALLRHSKYGSEKRPKAASKRLSGLPSCEERIFILLTQLHSTTELPISALQLYLLIHSVTYWLKAVSDYELEKQIAGDADHASDLQSFGLCEALGALALSILGNQSIRVVVKQKWWKGRRAKIVAEMESYDMQVLQNINSQYAGKLQQITGLSPYIALDDKRRPVFSKEAVLSSVGELPAVHSRAGLFIWLNAALVARPLTDDATIQSHLFNRYSGDSQSLVSDLLVATFDVLTNAMLRKESRQNVKVIRSFLVNKVPVIISTLSGISAESCIQMALIPGGMISMNPLPPITNGATETREHLTAARLDLLQACHLHGLISEATVAAILQSSVALPRVQKLNKDSLISQCANNVSRLESLVEDLDGMQGNAGAISGCIVETVHNLCVNKDTMSLKTVCNALIKKIPRMDIVMQYAQPSMILFPLCNILNGWTHDQDQSEFTPQYEEFASILLLTLAVIQRYELHWSDIGPIEETFVSRLLDNMSTSLPESELTEQQKAQLSKWIMEGLFAVDEHGETSGIGDEVMRQCPPQDFYRLVPTLFEQSVLASRAGALSMRTFKGGLELLLEPFLLPSLIMGLGWLASHSWEDQNDAEILLQILDKLLKPSSSSHETQAMHKTILAMVATPLYQSLQALLTRQPDKKKATELSKILEPYLNQQRILSCRKGELDEWLQTESGLASHVQRGIRDLTTWAATSSSPPNPPPRYTFKEFAVACQVLEGDALLDAMVEEVAQSLNISVALDVCVALACAPVPFPMAAQHETHTTGLTAKLRQSIRLVSEDPQRLLDRKRLHAEVLVMLNRRVYQQLRMNQVPSMAQAIPTQDQNTTDQIMQELGLDLAADNAVGNDGTMNQDQIMSNIDIATNPTEQELAAMTAPTNDLGGDVQSGQASTSMMGNVDGLADLDFGIGQSNANNTSQPMDLQAQEEDIFAGLDMGGEIQMSDIDFDFS</sequence>
<evidence type="ECO:0000256" key="6">
    <source>
        <dbReference type="ARBA" id="ARBA00023163"/>
    </source>
</evidence>
<dbReference type="PANTHER" id="PTHR35784:SF1">
    <property type="entry name" value="MEDIATOR OF RNA POLYMERASE II TRANSCRIPTION SUBUNIT 5"/>
    <property type="match status" value="1"/>
</dbReference>
<reference evidence="11" key="1">
    <citation type="journal article" date="2012" name="PLoS Genet.">
        <title>The genomes of the fungal plant pathogens Cladosporium fulvum and Dothistroma septosporum reveal adaptation to different hosts and lifestyles but also signatures of common ancestry.</title>
        <authorList>
            <person name="de Wit P.J.G.M."/>
            <person name="van der Burgt A."/>
            <person name="Oekmen B."/>
            <person name="Stergiopoulos I."/>
            <person name="Abd-Elsalam K.A."/>
            <person name="Aerts A.L."/>
            <person name="Bahkali A.H."/>
            <person name="Beenen H.G."/>
            <person name="Chettri P."/>
            <person name="Cox M.P."/>
            <person name="Datema E."/>
            <person name="de Vries R.P."/>
            <person name="Dhillon B."/>
            <person name="Ganley A.R."/>
            <person name="Griffiths S.A."/>
            <person name="Guo Y."/>
            <person name="Hamelin R.C."/>
            <person name="Henrissat B."/>
            <person name="Kabir M.S."/>
            <person name="Jashni M.K."/>
            <person name="Kema G."/>
            <person name="Klaubauf S."/>
            <person name="Lapidus A."/>
            <person name="Levasseur A."/>
            <person name="Lindquist E."/>
            <person name="Mehrabi R."/>
            <person name="Ohm R.A."/>
            <person name="Owen T.J."/>
            <person name="Salamov A."/>
            <person name="Schwelm A."/>
            <person name="Schijlen E."/>
            <person name="Sun H."/>
            <person name="van den Burg H.A."/>
            <person name="van Ham R.C.H.J."/>
            <person name="Zhang S."/>
            <person name="Goodwin S.B."/>
            <person name="Grigoriev I.V."/>
            <person name="Collemare J."/>
            <person name="Bradshaw R.E."/>
        </authorList>
    </citation>
    <scope>NUCLEOTIDE SEQUENCE [LARGE SCALE GENOMIC DNA]</scope>
    <source>
        <strain evidence="11">NZE10 / CBS 128990</strain>
    </source>
</reference>
<accession>N1PN55</accession>
<dbReference type="PANTHER" id="PTHR35784">
    <property type="entry name" value="MEDIATOR OF RNA POLYMERASE II TRANSCRIPTION SUBUNIT 5"/>
    <property type="match status" value="1"/>
</dbReference>
<evidence type="ECO:0000256" key="3">
    <source>
        <dbReference type="ARBA" id="ARBA00020628"/>
    </source>
</evidence>
<dbReference type="eggNOG" id="ENOG502S7J1">
    <property type="taxonomic scope" value="Eukaryota"/>
</dbReference>
<keyword evidence="11" id="KW-1185">Reference proteome</keyword>
<dbReference type="Pfam" id="PF08689">
    <property type="entry name" value="Med5"/>
    <property type="match status" value="2"/>
</dbReference>
<dbReference type="GO" id="GO:0016592">
    <property type="term" value="C:mediator complex"/>
    <property type="evidence" value="ECO:0007669"/>
    <property type="project" value="InterPro"/>
</dbReference>
<dbReference type="GO" id="GO:0006357">
    <property type="term" value="P:regulation of transcription by RNA polymerase II"/>
    <property type="evidence" value="ECO:0007669"/>
    <property type="project" value="InterPro"/>
</dbReference>
<keyword evidence="5 9" id="KW-0010">Activator</keyword>
<keyword evidence="7 9" id="KW-0539">Nucleus</keyword>
<evidence type="ECO:0000256" key="2">
    <source>
        <dbReference type="ARBA" id="ARBA00008782"/>
    </source>
</evidence>
<comment type="function">
    <text evidence="9">Component of the Mediator complex, a coactivator involved in the regulated transcription of nearly all RNA polymerase II-dependent genes. Mediator functions as a bridge to convey information from gene-specific regulatory proteins to the basal RNA polymerase II transcription machinery. Mediator is recruited to promoters by direct interactions with regulatory proteins and serves as a scaffold for the assembly of a functional preinitiation complex with RNA polymerase II and the general transcription factors.</text>
</comment>
<evidence type="ECO:0000256" key="9">
    <source>
        <dbReference type="RuleBase" id="RU364142"/>
    </source>
</evidence>
<keyword evidence="4 9" id="KW-0805">Transcription regulation</keyword>
<proteinExistence type="inferred from homology"/>
<evidence type="ECO:0000256" key="1">
    <source>
        <dbReference type="ARBA" id="ARBA00004123"/>
    </source>
</evidence>
<protein>
    <recommendedName>
        <fullName evidence="3 9">Mediator of RNA polymerase II transcription subunit 5</fullName>
    </recommendedName>
    <alternativeName>
        <fullName evidence="8 9">Mediator complex subunit 5</fullName>
    </alternativeName>
</protein>
<evidence type="ECO:0000256" key="7">
    <source>
        <dbReference type="ARBA" id="ARBA00023242"/>
    </source>
</evidence>
<dbReference type="EMBL" id="KB446539">
    <property type="protein sequence ID" value="EME44832.1"/>
    <property type="molecule type" value="Genomic_DNA"/>
</dbReference>
<keyword evidence="6 9" id="KW-0804">Transcription</keyword>
<dbReference type="AlphaFoldDB" id="N1PN55"/>
<dbReference type="Proteomes" id="UP000016933">
    <property type="component" value="Unassembled WGS sequence"/>
</dbReference>
<dbReference type="InterPro" id="IPR014801">
    <property type="entry name" value="Mediator_Med5_fun"/>
</dbReference>
<comment type="similarity">
    <text evidence="2 9">Belongs to the Mediator complex subunit 5 family.</text>
</comment>
<organism evidence="10 11">
    <name type="scientific">Dothistroma septosporum (strain NZE10 / CBS 128990)</name>
    <name type="common">Red band needle blight fungus</name>
    <name type="synonym">Mycosphaerella pini</name>
    <dbReference type="NCBI Taxonomy" id="675120"/>
    <lineage>
        <taxon>Eukaryota</taxon>
        <taxon>Fungi</taxon>
        <taxon>Dikarya</taxon>
        <taxon>Ascomycota</taxon>
        <taxon>Pezizomycotina</taxon>
        <taxon>Dothideomycetes</taxon>
        <taxon>Dothideomycetidae</taxon>
        <taxon>Mycosphaerellales</taxon>
        <taxon>Mycosphaerellaceae</taxon>
        <taxon>Dothistroma</taxon>
    </lineage>
</organism>
<dbReference type="OMA" id="LYVYINA"/>
<evidence type="ECO:0000313" key="11">
    <source>
        <dbReference type="Proteomes" id="UP000016933"/>
    </source>
</evidence>
<dbReference type="OrthoDB" id="5322661at2759"/>
<evidence type="ECO:0000256" key="5">
    <source>
        <dbReference type="ARBA" id="ARBA00023159"/>
    </source>
</evidence>
<name>N1PN55_DOTSN</name>
<gene>
    <name evidence="9" type="primary">MED5</name>
    <name evidence="10" type="ORF">DOTSEDRAFT_24495</name>
</gene>
<comment type="subcellular location">
    <subcellularLocation>
        <location evidence="1 9">Nucleus</location>
    </subcellularLocation>
</comment>
<evidence type="ECO:0000256" key="4">
    <source>
        <dbReference type="ARBA" id="ARBA00023015"/>
    </source>
</evidence>
<evidence type="ECO:0000256" key="8">
    <source>
        <dbReference type="ARBA" id="ARBA00031256"/>
    </source>
</evidence>